<evidence type="ECO:0000313" key="2">
    <source>
        <dbReference type="Proteomes" id="UP000028549"/>
    </source>
</evidence>
<organism evidence="1 2">
    <name type="scientific">Metabacillus indicus</name>
    <name type="common">Bacillus indicus</name>
    <dbReference type="NCBI Taxonomy" id="246786"/>
    <lineage>
        <taxon>Bacteria</taxon>
        <taxon>Bacillati</taxon>
        <taxon>Bacillota</taxon>
        <taxon>Bacilli</taxon>
        <taxon>Bacillales</taxon>
        <taxon>Bacillaceae</taxon>
        <taxon>Metabacillus</taxon>
    </lineage>
</organism>
<sequence length="106" mass="12473">MAFGINRRELNEWKSQVEKGEVAFLTHFWIDPRFRNSHAVTKAGCSDVGKLIRWGESYGLKKEWIHDYKNLPHYDLMGELQIRVLKDHGLSSHIKKFNLEKKPADH</sequence>
<protein>
    <recommendedName>
        <fullName evidence="3">YneQ</fullName>
    </recommendedName>
</protein>
<accession>A0A084H453</accession>
<reference evidence="1 2" key="1">
    <citation type="journal article" date="2005" name="Int. J. Syst. Evol. Microbiol.">
        <title>Bacillus cibi sp. nov., isolated from jeotgal, a traditional Korean fermented seafood.</title>
        <authorList>
            <person name="Yoon J.H."/>
            <person name="Lee C.H."/>
            <person name="Oh T.K."/>
        </authorList>
    </citation>
    <scope>NUCLEOTIDE SEQUENCE [LARGE SCALE GENOMIC DNA]</scope>
    <source>
        <strain evidence="1 2">DSM 16189</strain>
    </source>
</reference>
<dbReference type="RefSeq" id="WP_029565670.1">
    <property type="nucleotide sequence ID" value="NZ_CP176757.1"/>
</dbReference>
<name>A0A084H453_METID</name>
<evidence type="ECO:0000313" key="1">
    <source>
        <dbReference type="EMBL" id="KEZ54365.1"/>
    </source>
</evidence>
<evidence type="ECO:0008006" key="3">
    <source>
        <dbReference type="Google" id="ProtNLM"/>
    </source>
</evidence>
<comment type="caution">
    <text evidence="1">The sequence shown here is derived from an EMBL/GenBank/DDBJ whole genome shotgun (WGS) entry which is preliminary data.</text>
</comment>
<dbReference type="Proteomes" id="UP000028549">
    <property type="component" value="Unassembled WGS sequence"/>
</dbReference>
<gene>
    <name evidence="1" type="ORF">GS18_0205440</name>
</gene>
<keyword evidence="2" id="KW-1185">Reference proteome</keyword>
<proteinExistence type="predicted"/>
<dbReference type="AlphaFoldDB" id="A0A084H453"/>
<dbReference type="OrthoDB" id="2361368at2"/>
<dbReference type="EMBL" id="JNVC02000001">
    <property type="protein sequence ID" value="KEZ54365.1"/>
    <property type="molecule type" value="Genomic_DNA"/>
</dbReference>
<dbReference type="STRING" id="246786.GS18_0205440"/>